<accession>A0A6M3JNQ0</accession>
<proteinExistence type="predicted"/>
<organism evidence="2">
    <name type="scientific">viral metagenome</name>
    <dbReference type="NCBI Taxonomy" id="1070528"/>
    <lineage>
        <taxon>unclassified sequences</taxon>
        <taxon>metagenomes</taxon>
        <taxon>organismal metagenomes</taxon>
    </lineage>
</organism>
<dbReference type="EMBL" id="MT141553">
    <property type="protein sequence ID" value="QJA66314.1"/>
    <property type="molecule type" value="Genomic_DNA"/>
</dbReference>
<dbReference type="EMBL" id="MT141812">
    <property type="protein sequence ID" value="QJA70685.1"/>
    <property type="molecule type" value="Genomic_DNA"/>
</dbReference>
<evidence type="ECO:0000313" key="1">
    <source>
        <dbReference type="EMBL" id="QJA66314.1"/>
    </source>
</evidence>
<sequence length="170" mass="19000">MANIGLIRVDPEKAADGAWFTFYDPGDGTEPIRVRVRRINHGPYQAAVLRALKPFRAEMMKTEEDGEEGWSPERRLAIVGPVVARHLVTDWSGIEEDVEEEVVDTTVANAEGTPPAPTIVRRSAPVPFSVEKCAEYLSDPSYRDFYDFVIMSSASREAFRLEQREVASGN</sequence>
<reference evidence="2" key="1">
    <citation type="submission" date="2020-03" db="EMBL/GenBank/DDBJ databases">
        <title>The deep terrestrial virosphere.</title>
        <authorList>
            <person name="Holmfeldt K."/>
            <person name="Nilsson E."/>
            <person name="Simone D."/>
            <person name="Lopez-Fernandez M."/>
            <person name="Wu X."/>
            <person name="de Brujin I."/>
            <person name="Lundin D."/>
            <person name="Andersson A."/>
            <person name="Bertilsson S."/>
            <person name="Dopson M."/>
        </authorList>
    </citation>
    <scope>NUCLEOTIDE SEQUENCE</scope>
    <source>
        <strain evidence="2">MM415A03599</strain>
        <strain evidence="1">MM415B00355</strain>
    </source>
</reference>
<name>A0A6M3JNQ0_9ZZZZ</name>
<protein>
    <submittedName>
        <fullName evidence="2">Uncharacterized protein</fullName>
    </submittedName>
</protein>
<evidence type="ECO:0000313" key="2">
    <source>
        <dbReference type="EMBL" id="QJA70685.1"/>
    </source>
</evidence>
<gene>
    <name evidence="2" type="ORF">MM415A03599_0009</name>
    <name evidence="1" type="ORF">MM415B00355_0014</name>
</gene>
<dbReference type="AlphaFoldDB" id="A0A6M3JNQ0"/>